<reference evidence="1" key="1">
    <citation type="submission" date="2018-05" db="EMBL/GenBank/DDBJ databases">
        <authorList>
            <person name="Lanie J.A."/>
            <person name="Ng W.-L."/>
            <person name="Kazmierczak K.M."/>
            <person name="Andrzejewski T.M."/>
            <person name="Davidsen T.M."/>
            <person name="Wayne K.J."/>
            <person name="Tettelin H."/>
            <person name="Glass J.I."/>
            <person name="Rusch D."/>
            <person name="Podicherti R."/>
            <person name="Tsui H.-C.T."/>
            <person name="Winkler M.E."/>
        </authorList>
    </citation>
    <scope>NUCLEOTIDE SEQUENCE</scope>
</reference>
<gene>
    <name evidence="1" type="ORF">METZ01_LOCUS311966</name>
</gene>
<feature type="non-terminal residue" evidence="1">
    <location>
        <position position="238"/>
    </location>
</feature>
<evidence type="ECO:0008006" key="2">
    <source>
        <dbReference type="Google" id="ProtNLM"/>
    </source>
</evidence>
<accession>A0A382NHC7</accession>
<protein>
    <recommendedName>
        <fullName evidence="2">Major tropism determinant N-terminal domain-containing protein</fullName>
    </recommendedName>
</protein>
<organism evidence="1">
    <name type="scientific">marine metagenome</name>
    <dbReference type="NCBI Taxonomy" id="408172"/>
    <lineage>
        <taxon>unclassified sequences</taxon>
        <taxon>metagenomes</taxon>
        <taxon>ecological metagenomes</taxon>
    </lineage>
</organism>
<evidence type="ECO:0000313" key="1">
    <source>
        <dbReference type="EMBL" id="SVC59112.1"/>
    </source>
</evidence>
<name>A0A382NHC7_9ZZZZ</name>
<dbReference type="EMBL" id="UINC01099666">
    <property type="protein sequence ID" value="SVC59112.1"/>
    <property type="molecule type" value="Genomic_DNA"/>
</dbReference>
<sequence length="238" mass="24891">MAMVIKPKRKFGDGAPTTSDLAVGEIAISTGEKKLYIRDDQGAIIEIGGAAGTTSEITQDSHGFEVQDAIYHTGSAWAKAQANSVNTLALGIVIEETTNTFVVAQSGRFELTSHGLTVGQWYYLSAAAAGGLVTTEPTISQPIVFVEGSNHIFVFAYRPTNLLINGSSSIITGDNTVSTVKIQDDAVTADKLANSINTEITANTTKLAGIEASATADQTNAEIRSAVEAASDSNVFTD</sequence>
<dbReference type="AlphaFoldDB" id="A0A382NHC7"/>
<proteinExistence type="predicted"/>